<accession>A0A671T1N5</accession>
<keyword evidence="4" id="KW-1185">Reference proteome</keyword>
<feature type="chain" id="PRO_5025395469" evidence="2">
    <location>
        <begin position="19"/>
        <end position="501"/>
    </location>
</feature>
<name>A0A671T1N5_9TELE</name>
<evidence type="ECO:0000313" key="3">
    <source>
        <dbReference type="Ensembl" id="ENSSANP00000103410.1"/>
    </source>
</evidence>
<evidence type="ECO:0000313" key="4">
    <source>
        <dbReference type="Proteomes" id="UP000472260"/>
    </source>
</evidence>
<keyword evidence="2" id="KW-0732">Signal</keyword>
<organism evidence="3 4">
    <name type="scientific">Sinocyclocheilus anshuiensis</name>
    <dbReference type="NCBI Taxonomy" id="1608454"/>
    <lineage>
        <taxon>Eukaryota</taxon>
        <taxon>Metazoa</taxon>
        <taxon>Chordata</taxon>
        <taxon>Craniata</taxon>
        <taxon>Vertebrata</taxon>
        <taxon>Euteleostomi</taxon>
        <taxon>Actinopterygii</taxon>
        <taxon>Neopterygii</taxon>
        <taxon>Teleostei</taxon>
        <taxon>Ostariophysi</taxon>
        <taxon>Cypriniformes</taxon>
        <taxon>Cyprinidae</taxon>
        <taxon>Cyprininae</taxon>
        <taxon>Sinocyclocheilus</taxon>
    </lineage>
</organism>
<evidence type="ECO:0000256" key="1">
    <source>
        <dbReference type="SAM" id="MobiDB-lite"/>
    </source>
</evidence>
<feature type="signal peptide" evidence="2">
    <location>
        <begin position="1"/>
        <end position="18"/>
    </location>
</feature>
<sequence>MPWAKGILLFTMAVVTLSSSLRADPEDFSEVGAAYGAVSENMARFGKLLIGGQGTVSNNNVKTSALRSVESDGHQSNKEAWFHSASTKLHRLGSSVQCSNGSMILRIPGQRMPHFLVDRGDESPVPLSEMPASCGFSLKRARRDVSLVAPYRGCHVRQQGGSYILPLLLMGAPVQMSCPVSSLLPSVICFSSGMVVTLGIRADYVKVKVDGSWQPLLRTCSQCSFTLATNAGSLVVTAPFTGSCWEMTVRIIECTWCDLSFTECVQFLISVIIHLHRLLVYFGLPQDTARRLPLMYGDQEVTLSCPLTQPTVAPTIAPTTPVRDPTVMQQMMDPFPFGRPWWYPPYPGVPTTLPPTVPPTMTTTAPFQYPFQQHMFPHKYPMPIFDPFYSKGDPAAPPAPQLQHPWYPKLPPYMNGFQSPVEVTTPATTTTTPAPYQPAHQYPGFPMYPPFYGHHPMKSFVSPTVKYPFMPQYPKDPIFGPHSPKSPSSPARLSSFYRSRR</sequence>
<proteinExistence type="predicted"/>
<reference evidence="3" key="1">
    <citation type="submission" date="2025-08" db="UniProtKB">
        <authorList>
            <consortium name="Ensembl"/>
        </authorList>
    </citation>
    <scope>IDENTIFICATION</scope>
</reference>
<reference evidence="3" key="2">
    <citation type="submission" date="2025-09" db="UniProtKB">
        <authorList>
            <consortium name="Ensembl"/>
        </authorList>
    </citation>
    <scope>IDENTIFICATION</scope>
</reference>
<dbReference type="Ensembl" id="ENSSANT00000109748.1">
    <property type="protein sequence ID" value="ENSSANP00000103410.1"/>
    <property type="gene ID" value="ENSSANG00000050676.1"/>
</dbReference>
<evidence type="ECO:0000256" key="2">
    <source>
        <dbReference type="SAM" id="SignalP"/>
    </source>
</evidence>
<feature type="region of interest" description="Disordered" evidence="1">
    <location>
        <begin position="478"/>
        <end position="501"/>
    </location>
</feature>
<protein>
    <submittedName>
        <fullName evidence="3">Uncharacterized LOC107696829</fullName>
    </submittedName>
</protein>
<dbReference type="AlphaFoldDB" id="A0A671T1N5"/>
<gene>
    <name evidence="3" type="primary">LOC107696829</name>
</gene>
<dbReference type="Proteomes" id="UP000472260">
    <property type="component" value="Unassembled WGS sequence"/>
</dbReference>